<dbReference type="InterPro" id="IPR036915">
    <property type="entry name" value="Cyclin-like_sf"/>
</dbReference>
<evidence type="ECO:0000313" key="3">
    <source>
        <dbReference type="Proteomes" id="UP000031668"/>
    </source>
</evidence>
<organism evidence="2 3">
    <name type="scientific">Thelohanellus kitauei</name>
    <name type="common">Myxosporean</name>
    <dbReference type="NCBI Taxonomy" id="669202"/>
    <lineage>
        <taxon>Eukaryota</taxon>
        <taxon>Metazoa</taxon>
        <taxon>Cnidaria</taxon>
        <taxon>Myxozoa</taxon>
        <taxon>Myxosporea</taxon>
        <taxon>Bivalvulida</taxon>
        <taxon>Platysporina</taxon>
        <taxon>Myxobolidae</taxon>
        <taxon>Thelohanellus</taxon>
    </lineage>
</organism>
<dbReference type="OrthoDB" id="9983043at2759"/>
<evidence type="ECO:0000256" key="1">
    <source>
        <dbReference type="SAM" id="Phobius"/>
    </source>
</evidence>
<keyword evidence="1" id="KW-1133">Transmembrane helix</keyword>
<keyword evidence="1" id="KW-0812">Transmembrane</keyword>
<dbReference type="GO" id="GO:0007131">
    <property type="term" value="P:reciprocal meiotic recombination"/>
    <property type="evidence" value="ECO:0007669"/>
    <property type="project" value="TreeGrafter"/>
</dbReference>
<dbReference type="EMBL" id="JWZT01003445">
    <property type="protein sequence ID" value="KII66771.1"/>
    <property type="molecule type" value="Genomic_DNA"/>
</dbReference>
<keyword evidence="3" id="KW-1185">Reference proteome</keyword>
<protein>
    <submittedName>
        <fullName evidence="2">Uncharacterized protein</fullName>
    </submittedName>
</protein>
<keyword evidence="1" id="KW-0472">Membrane</keyword>
<reference evidence="2 3" key="1">
    <citation type="journal article" date="2014" name="Genome Biol. Evol.">
        <title>The genome of the myxosporean Thelohanellus kitauei shows adaptations to nutrient acquisition within its fish host.</title>
        <authorList>
            <person name="Yang Y."/>
            <person name="Xiong J."/>
            <person name="Zhou Z."/>
            <person name="Huo F."/>
            <person name="Miao W."/>
            <person name="Ran C."/>
            <person name="Liu Y."/>
            <person name="Zhang J."/>
            <person name="Feng J."/>
            <person name="Wang M."/>
            <person name="Wang M."/>
            <person name="Wang L."/>
            <person name="Yao B."/>
        </authorList>
    </citation>
    <scope>NUCLEOTIDE SEQUENCE [LARGE SCALE GENOMIC DNA]</scope>
    <source>
        <strain evidence="2">Wuqing</strain>
    </source>
</reference>
<gene>
    <name evidence="2" type="ORF">RF11_15237</name>
</gene>
<dbReference type="Proteomes" id="UP000031668">
    <property type="component" value="Unassembled WGS sequence"/>
</dbReference>
<dbReference type="Gene3D" id="1.10.472.10">
    <property type="entry name" value="Cyclin-like"/>
    <property type="match status" value="2"/>
</dbReference>
<dbReference type="PANTHER" id="PTHR21615:SF2">
    <property type="entry name" value="CYCLIN N-TERMINAL DOMAIN-CONTAINING PROTEIN 1"/>
    <property type="match status" value="1"/>
</dbReference>
<evidence type="ECO:0000313" key="2">
    <source>
        <dbReference type="EMBL" id="KII66771.1"/>
    </source>
</evidence>
<dbReference type="GO" id="GO:0035861">
    <property type="term" value="C:site of double-strand break"/>
    <property type="evidence" value="ECO:0007669"/>
    <property type="project" value="TreeGrafter"/>
</dbReference>
<proteinExistence type="predicted"/>
<feature type="transmembrane region" description="Helical" evidence="1">
    <location>
        <begin position="197"/>
        <end position="219"/>
    </location>
</feature>
<feature type="transmembrane region" description="Helical" evidence="1">
    <location>
        <begin position="150"/>
        <end position="168"/>
    </location>
</feature>
<comment type="caution">
    <text evidence="2">The sequence shown here is derived from an EMBL/GenBank/DDBJ whole genome shotgun (WGS) entry which is preliminary data.</text>
</comment>
<sequence length="229" mass="26810">MESYEAPQFKKRTTMFNIDVEESWSRKLIEDNESRKFQYFSRPQHLLDSEKDSDSETKTDDWEKVQDKIREQIILRMCSCVQISSKIISFDDVPQISEFLERAGCPYTHTALCKSEMRILTTLDYHVNISTPISYIEFYIYKITDIVPSLYLLPVYNMAIIAMDIFYLNRTFIVDEMANISTKPKNLGGLSEPHNYYFLWCDYIFVSIACIISAAYLTCNENTDSVSIF</sequence>
<dbReference type="SUPFAM" id="SSF47954">
    <property type="entry name" value="Cyclin-like"/>
    <property type="match status" value="1"/>
</dbReference>
<accession>A0A0C2MI48</accession>
<dbReference type="PANTHER" id="PTHR21615">
    <property type="entry name" value="CYCLIN N-TERMINAL DOMAIN-CONTAINING PROTEIN 1"/>
    <property type="match status" value="1"/>
</dbReference>
<dbReference type="AlphaFoldDB" id="A0A0C2MI48"/>
<dbReference type="OMA" id="IVDEMAN"/>
<name>A0A0C2MI48_THEKT</name>